<evidence type="ECO:0000256" key="1">
    <source>
        <dbReference type="SAM" id="Phobius"/>
    </source>
</evidence>
<dbReference type="EMBL" id="ATMH01012343">
    <property type="protein sequence ID" value="EPY15246.1"/>
    <property type="molecule type" value="Genomic_DNA"/>
</dbReference>
<dbReference type="AlphaFoldDB" id="S9UKQ7"/>
<protein>
    <submittedName>
        <fullName evidence="2">Uncharacterized protein</fullName>
    </submittedName>
</protein>
<keyword evidence="1" id="KW-0812">Transmembrane</keyword>
<evidence type="ECO:0000313" key="2">
    <source>
        <dbReference type="EMBL" id="EPY15246.1"/>
    </source>
</evidence>
<dbReference type="Proteomes" id="UP000015354">
    <property type="component" value="Unassembled WGS sequence"/>
</dbReference>
<accession>S9UKQ7</accession>
<reference evidence="2 3" key="1">
    <citation type="journal article" date="2013" name="PLoS ONE">
        <title>Predicting the Proteins of Angomonas deanei, Strigomonas culicis and Their Respective Endosymbionts Reveals New Aspects of the Trypanosomatidae Family.</title>
        <authorList>
            <person name="Motta M.C."/>
            <person name="Martins A.C."/>
            <person name="de Souza S.S."/>
            <person name="Catta-Preta C.M."/>
            <person name="Silva R."/>
            <person name="Klein C.C."/>
            <person name="de Almeida L.G."/>
            <person name="de Lima Cunha O."/>
            <person name="Ciapina L.P."/>
            <person name="Brocchi M."/>
            <person name="Colabardini A.C."/>
            <person name="de Araujo Lima B."/>
            <person name="Machado C.R."/>
            <person name="de Almeida Soares C.M."/>
            <person name="Probst C.M."/>
            <person name="de Menezes C.B."/>
            <person name="Thompson C.E."/>
            <person name="Bartholomeu D.C."/>
            <person name="Gradia D.F."/>
            <person name="Pavoni D.P."/>
            <person name="Grisard E.C."/>
            <person name="Fantinatti-Garboggini F."/>
            <person name="Marchini F.K."/>
            <person name="Rodrigues-Luiz G.F."/>
            <person name="Wagner G."/>
            <person name="Goldman G.H."/>
            <person name="Fietto J.L."/>
            <person name="Elias M.C."/>
            <person name="Goldman M.H."/>
            <person name="Sagot M.F."/>
            <person name="Pereira M."/>
            <person name="Stoco P.H."/>
            <person name="de Mendonca-Neto R.P."/>
            <person name="Teixeira S.M."/>
            <person name="Maciel T.E."/>
            <person name="de Oliveira Mendes T.A."/>
            <person name="Urmenyi T.P."/>
            <person name="de Souza W."/>
            <person name="Schenkman S."/>
            <person name="de Vasconcelos A.T."/>
        </authorList>
    </citation>
    <scope>NUCLEOTIDE SEQUENCE [LARGE SCALE GENOMIC DNA]</scope>
</reference>
<keyword evidence="1" id="KW-1133">Transmembrane helix</keyword>
<proteinExistence type="predicted"/>
<sequence>MLFSFLFLFVLEFASTFSVLFFCDIFLFFVCIFFFYSAFFFSFFFSFLQYLKSAHSLQHVYNIPKNAVAGYCDHCSATLPFCTEHLCERKKDY</sequence>
<gene>
    <name evidence="2" type="ORF">STCU_12204</name>
</gene>
<organism evidence="2 3">
    <name type="scientific">Strigomonas culicis</name>
    <dbReference type="NCBI Taxonomy" id="28005"/>
    <lineage>
        <taxon>Eukaryota</taxon>
        <taxon>Discoba</taxon>
        <taxon>Euglenozoa</taxon>
        <taxon>Kinetoplastea</taxon>
        <taxon>Metakinetoplastina</taxon>
        <taxon>Trypanosomatida</taxon>
        <taxon>Trypanosomatidae</taxon>
        <taxon>Strigomonadinae</taxon>
        <taxon>Strigomonas</taxon>
    </lineage>
</organism>
<evidence type="ECO:0000313" key="3">
    <source>
        <dbReference type="Proteomes" id="UP000015354"/>
    </source>
</evidence>
<comment type="caution">
    <text evidence="2">The sequence shown here is derived from an EMBL/GenBank/DDBJ whole genome shotgun (WGS) entry which is preliminary data.</text>
</comment>
<keyword evidence="3" id="KW-1185">Reference proteome</keyword>
<feature type="transmembrane region" description="Helical" evidence="1">
    <location>
        <begin position="26"/>
        <end position="48"/>
    </location>
</feature>
<name>S9UKQ7_9TRYP</name>
<keyword evidence="1" id="KW-0472">Membrane</keyword>